<organism evidence="1 2">
    <name type="scientific">Fulvitalea axinellae</name>
    <dbReference type="NCBI Taxonomy" id="1182444"/>
    <lineage>
        <taxon>Bacteria</taxon>
        <taxon>Pseudomonadati</taxon>
        <taxon>Bacteroidota</taxon>
        <taxon>Cytophagia</taxon>
        <taxon>Cytophagales</taxon>
        <taxon>Persicobacteraceae</taxon>
        <taxon>Fulvitalea</taxon>
    </lineage>
</organism>
<evidence type="ECO:0000313" key="1">
    <source>
        <dbReference type="EMBL" id="BDD08851.1"/>
    </source>
</evidence>
<proteinExistence type="predicted"/>
<evidence type="ECO:0000313" key="2">
    <source>
        <dbReference type="Proteomes" id="UP001348817"/>
    </source>
</evidence>
<protein>
    <submittedName>
        <fullName evidence="1">Uncharacterized protein</fullName>
    </submittedName>
</protein>
<name>A0AAU9CIV5_9BACT</name>
<reference evidence="1 2" key="1">
    <citation type="submission" date="2021-12" db="EMBL/GenBank/DDBJ databases">
        <title>Genome sequencing of bacteria with rrn-lacking chromosome and rrn-plasmid.</title>
        <authorList>
            <person name="Anda M."/>
            <person name="Iwasaki W."/>
        </authorList>
    </citation>
    <scope>NUCLEOTIDE SEQUENCE [LARGE SCALE GENOMIC DNA]</scope>
    <source>
        <strain evidence="1 2">DSM 100852</strain>
    </source>
</reference>
<dbReference type="Proteomes" id="UP001348817">
    <property type="component" value="Chromosome"/>
</dbReference>
<accession>A0AAU9CIV5</accession>
<keyword evidence="2" id="KW-1185">Reference proteome</keyword>
<dbReference type="KEGG" id="fax:FUAX_12830"/>
<gene>
    <name evidence="1" type="ORF">FUAX_12830</name>
</gene>
<dbReference type="EMBL" id="AP025314">
    <property type="protein sequence ID" value="BDD08851.1"/>
    <property type="molecule type" value="Genomic_DNA"/>
</dbReference>
<sequence length="33" mass="3768">MACGKWTQIRGAALRKSVRMSPKSDIGCRMLWE</sequence>
<dbReference type="AlphaFoldDB" id="A0AAU9CIV5"/>